<feature type="transmembrane region" description="Helical" evidence="5">
    <location>
        <begin position="192"/>
        <end position="209"/>
    </location>
</feature>
<feature type="transmembrane region" description="Helical" evidence="5">
    <location>
        <begin position="64"/>
        <end position="91"/>
    </location>
</feature>
<dbReference type="AlphaFoldDB" id="A0A841PTB5"/>
<dbReference type="InterPro" id="IPR002033">
    <property type="entry name" value="TatC"/>
</dbReference>
<dbReference type="HAMAP" id="MF_00902">
    <property type="entry name" value="TatC"/>
    <property type="match status" value="1"/>
</dbReference>
<comment type="caution">
    <text evidence="6">The sequence shown here is derived from an EMBL/GenBank/DDBJ whole genome shotgun (WGS) entry which is preliminary data.</text>
</comment>
<protein>
    <recommendedName>
        <fullName evidence="5">Sec-independent protein translocase protein TatC</fullName>
    </recommendedName>
</protein>
<dbReference type="GO" id="GO:0065002">
    <property type="term" value="P:intracellular protein transmembrane transport"/>
    <property type="evidence" value="ECO:0007669"/>
    <property type="project" value="TreeGrafter"/>
</dbReference>
<evidence type="ECO:0000256" key="4">
    <source>
        <dbReference type="ARBA" id="ARBA00023136"/>
    </source>
</evidence>
<evidence type="ECO:0000256" key="2">
    <source>
        <dbReference type="ARBA" id="ARBA00022692"/>
    </source>
</evidence>
<dbReference type="InterPro" id="IPR019820">
    <property type="entry name" value="Sec-indep_translocase_CS"/>
</dbReference>
<dbReference type="GO" id="GO:0033281">
    <property type="term" value="C:TAT protein transport complex"/>
    <property type="evidence" value="ECO:0007669"/>
    <property type="project" value="UniProtKB-UniRule"/>
</dbReference>
<dbReference type="EMBL" id="JACHHJ010000004">
    <property type="protein sequence ID" value="MBB6451014.1"/>
    <property type="molecule type" value="Genomic_DNA"/>
</dbReference>
<feature type="transmembrane region" description="Helical" evidence="5">
    <location>
        <begin position="103"/>
        <end position="125"/>
    </location>
</feature>
<dbReference type="NCBIfam" id="TIGR00945">
    <property type="entry name" value="tatC"/>
    <property type="match status" value="1"/>
</dbReference>
<dbReference type="PANTHER" id="PTHR30371">
    <property type="entry name" value="SEC-INDEPENDENT PROTEIN TRANSLOCASE PROTEIN TATC"/>
    <property type="match status" value="1"/>
</dbReference>
<dbReference type="PANTHER" id="PTHR30371:SF0">
    <property type="entry name" value="SEC-INDEPENDENT PROTEIN TRANSLOCASE PROTEIN TATC, CHLOROPLASTIC-RELATED"/>
    <property type="match status" value="1"/>
</dbReference>
<reference evidence="6 7" key="1">
    <citation type="submission" date="2020-08" db="EMBL/GenBank/DDBJ databases">
        <title>Genomic Encyclopedia of Type Strains, Phase IV (KMG-IV): sequencing the most valuable type-strain genomes for metagenomic binning, comparative biology and taxonomic classification.</title>
        <authorList>
            <person name="Goeker M."/>
        </authorList>
    </citation>
    <scope>NUCLEOTIDE SEQUENCE [LARGE SCALE GENOMIC DNA]</scope>
    <source>
        <strain evidence="6 7">DSM 21769</strain>
    </source>
</reference>
<comment type="function">
    <text evidence="5">Part of the twin-arginine translocation (Tat) system that transports large folded proteins containing a characteristic twin-arginine motif in their signal peptide across membranes.</text>
</comment>
<keyword evidence="5" id="KW-1003">Cell membrane</keyword>
<keyword evidence="3 5" id="KW-1133">Transmembrane helix</keyword>
<comment type="subcellular location">
    <subcellularLocation>
        <location evidence="5">Cell membrane</location>
        <topology evidence="5">Multi-pass membrane protein</topology>
    </subcellularLocation>
    <subcellularLocation>
        <location evidence="1">Membrane</location>
        <topology evidence="1">Multi-pass membrane protein</topology>
    </subcellularLocation>
</comment>
<dbReference type="GO" id="GO:0043953">
    <property type="term" value="P:protein transport by the Tat complex"/>
    <property type="evidence" value="ECO:0007669"/>
    <property type="project" value="UniProtKB-UniRule"/>
</dbReference>
<comment type="subunit">
    <text evidence="5">Forms a complex with TatA.</text>
</comment>
<gene>
    <name evidence="5" type="primary">tatC</name>
    <name evidence="6" type="ORF">HNR44_003004</name>
</gene>
<dbReference type="Proteomes" id="UP000568839">
    <property type="component" value="Unassembled WGS sequence"/>
</dbReference>
<dbReference type="GO" id="GO:0009977">
    <property type="term" value="F:proton motive force dependent protein transmembrane transporter activity"/>
    <property type="evidence" value="ECO:0007669"/>
    <property type="project" value="TreeGrafter"/>
</dbReference>
<evidence type="ECO:0000313" key="7">
    <source>
        <dbReference type="Proteomes" id="UP000568839"/>
    </source>
</evidence>
<feature type="transmembrane region" description="Helical" evidence="5">
    <location>
        <begin position="215"/>
        <end position="234"/>
    </location>
</feature>
<keyword evidence="5" id="KW-0653">Protein transport</keyword>
<dbReference type="PRINTS" id="PR01840">
    <property type="entry name" value="TATCFAMILY"/>
</dbReference>
<evidence type="ECO:0000256" key="3">
    <source>
        <dbReference type="ARBA" id="ARBA00022989"/>
    </source>
</evidence>
<keyword evidence="4 5" id="KW-0472">Membrane</keyword>
<organism evidence="6 7">
    <name type="scientific">Geomicrobium halophilum</name>
    <dbReference type="NCBI Taxonomy" id="549000"/>
    <lineage>
        <taxon>Bacteria</taxon>
        <taxon>Bacillati</taxon>
        <taxon>Bacillota</taxon>
        <taxon>Bacilli</taxon>
        <taxon>Bacillales</taxon>
        <taxon>Geomicrobium</taxon>
    </lineage>
</organism>
<feature type="transmembrane region" description="Helical" evidence="5">
    <location>
        <begin position="20"/>
        <end position="44"/>
    </location>
</feature>
<name>A0A841PTB5_9BACL</name>
<keyword evidence="2 5" id="KW-0812">Transmembrane</keyword>
<dbReference type="Pfam" id="PF00902">
    <property type="entry name" value="TatC"/>
    <property type="match status" value="1"/>
</dbReference>
<keyword evidence="5" id="KW-0811">Translocation</keyword>
<keyword evidence="5" id="KW-0813">Transport</keyword>
<comment type="similarity">
    <text evidence="5">Belongs to the TatC family.</text>
</comment>
<dbReference type="PROSITE" id="PS01218">
    <property type="entry name" value="TATC"/>
    <property type="match status" value="1"/>
</dbReference>
<dbReference type="RefSeq" id="WP_184405057.1">
    <property type="nucleotide sequence ID" value="NZ_JACHHJ010000004.1"/>
</dbReference>
<accession>A0A841PTB5</accession>
<feature type="transmembrane region" description="Helical" evidence="5">
    <location>
        <begin position="160"/>
        <end position="180"/>
    </location>
</feature>
<proteinExistence type="inferred from homology"/>
<keyword evidence="7" id="KW-1185">Reference proteome</keyword>
<evidence type="ECO:0000256" key="1">
    <source>
        <dbReference type="ARBA" id="ARBA00004141"/>
    </source>
</evidence>
<evidence type="ECO:0000313" key="6">
    <source>
        <dbReference type="EMBL" id="MBB6451014.1"/>
    </source>
</evidence>
<evidence type="ECO:0000256" key="5">
    <source>
        <dbReference type="HAMAP-Rule" id="MF_00902"/>
    </source>
</evidence>
<sequence>MKPRDMTFLAHFEELRKRLIIIAIFLVLGLVIGFFLAPTVIDYLQSIPEAEDFPMNAFQLTDPLQVYINFAFFISIILILPVIFYQLWAFISPGLAEKERKVTLSYIPMATVLFLAGIAFSYYVLLPYIMSFLGTLAERLNITEQYGINEYFSFLFRLTLPFGFLFQLPVAVMFFTRLGLMTPMLLHRIRKYAYFGLLVVAGFITPPELVTHLMVTLPLFLLYELSVVISRYAYRKRMKEEAARQRAMVESQSKDQ</sequence>